<dbReference type="EMBL" id="PFNO01000050">
    <property type="protein sequence ID" value="PIZ49514.1"/>
    <property type="molecule type" value="Genomic_DNA"/>
</dbReference>
<protein>
    <submittedName>
        <fullName evidence="1">Uncharacterized protein</fullName>
    </submittedName>
</protein>
<dbReference type="Proteomes" id="UP000229753">
    <property type="component" value="Unassembled WGS sequence"/>
</dbReference>
<feature type="non-terminal residue" evidence="1">
    <location>
        <position position="75"/>
    </location>
</feature>
<organism evidence="1 2">
    <name type="scientific">Candidatus Woesebacteria bacterium CG_4_10_14_0_2_um_filter_39_14</name>
    <dbReference type="NCBI Taxonomy" id="1975054"/>
    <lineage>
        <taxon>Bacteria</taxon>
        <taxon>Candidatus Woeseibacteriota</taxon>
    </lineage>
</organism>
<proteinExistence type="predicted"/>
<accession>A0A2M7TPB1</accession>
<evidence type="ECO:0000313" key="2">
    <source>
        <dbReference type="Proteomes" id="UP000229753"/>
    </source>
</evidence>
<gene>
    <name evidence="1" type="ORF">COY29_01670</name>
</gene>
<comment type="caution">
    <text evidence="1">The sequence shown here is derived from an EMBL/GenBank/DDBJ whole genome shotgun (WGS) entry which is preliminary data.</text>
</comment>
<name>A0A2M7TPB1_9BACT</name>
<sequence length="75" mass="8494">MGRKKKKKLPYKIVQDLPLGEGKVIVITQKGDKITVKGEVIEFPDGQKHLQVVKNKDKNPRLVSRSFGPRTKVEV</sequence>
<dbReference type="AlphaFoldDB" id="A0A2M7TPB1"/>
<reference evidence="2" key="1">
    <citation type="submission" date="2017-09" db="EMBL/GenBank/DDBJ databases">
        <title>Depth-based differentiation of microbial function through sediment-hosted aquifers and enrichment of novel symbionts in the deep terrestrial subsurface.</title>
        <authorList>
            <person name="Probst A.J."/>
            <person name="Ladd B."/>
            <person name="Jarett J.K."/>
            <person name="Geller-Mcgrath D.E."/>
            <person name="Sieber C.M.K."/>
            <person name="Emerson J.B."/>
            <person name="Anantharaman K."/>
            <person name="Thomas B.C."/>
            <person name="Malmstrom R."/>
            <person name="Stieglmeier M."/>
            <person name="Klingl A."/>
            <person name="Woyke T."/>
            <person name="Ryan C.M."/>
            <person name="Banfield J.F."/>
        </authorList>
    </citation>
    <scope>NUCLEOTIDE SEQUENCE [LARGE SCALE GENOMIC DNA]</scope>
</reference>
<evidence type="ECO:0000313" key="1">
    <source>
        <dbReference type="EMBL" id="PIZ49514.1"/>
    </source>
</evidence>